<accession>A0A0E9W2E8</accession>
<evidence type="ECO:0000313" key="1">
    <source>
        <dbReference type="EMBL" id="JAH83648.1"/>
    </source>
</evidence>
<reference evidence="1" key="1">
    <citation type="submission" date="2014-11" db="EMBL/GenBank/DDBJ databases">
        <authorList>
            <person name="Amaro Gonzalez C."/>
        </authorList>
    </citation>
    <scope>NUCLEOTIDE SEQUENCE</scope>
</reference>
<protein>
    <submittedName>
        <fullName evidence="1">Uncharacterized protein</fullName>
    </submittedName>
</protein>
<name>A0A0E9W2E8_ANGAN</name>
<organism evidence="1">
    <name type="scientific">Anguilla anguilla</name>
    <name type="common">European freshwater eel</name>
    <name type="synonym">Muraena anguilla</name>
    <dbReference type="NCBI Taxonomy" id="7936"/>
    <lineage>
        <taxon>Eukaryota</taxon>
        <taxon>Metazoa</taxon>
        <taxon>Chordata</taxon>
        <taxon>Craniata</taxon>
        <taxon>Vertebrata</taxon>
        <taxon>Euteleostomi</taxon>
        <taxon>Actinopterygii</taxon>
        <taxon>Neopterygii</taxon>
        <taxon>Teleostei</taxon>
        <taxon>Anguilliformes</taxon>
        <taxon>Anguillidae</taxon>
        <taxon>Anguilla</taxon>
    </lineage>
</organism>
<dbReference type="EMBL" id="GBXM01024929">
    <property type="protein sequence ID" value="JAH83648.1"/>
    <property type="molecule type" value="Transcribed_RNA"/>
</dbReference>
<dbReference type="AlphaFoldDB" id="A0A0E9W2E8"/>
<sequence>MAVSYPVIDIQAQFLAHCATLPNFSSNVRGATCCYLNTIFQTQRVFIE</sequence>
<reference evidence="1" key="2">
    <citation type="journal article" date="2015" name="Fish Shellfish Immunol.">
        <title>Early steps in the European eel (Anguilla anguilla)-Vibrio vulnificus interaction in the gills: Role of the RtxA13 toxin.</title>
        <authorList>
            <person name="Callol A."/>
            <person name="Pajuelo D."/>
            <person name="Ebbesson L."/>
            <person name="Teles M."/>
            <person name="MacKenzie S."/>
            <person name="Amaro C."/>
        </authorList>
    </citation>
    <scope>NUCLEOTIDE SEQUENCE</scope>
</reference>
<proteinExistence type="predicted"/>